<dbReference type="Gene3D" id="3.30.1370.110">
    <property type="match status" value="1"/>
</dbReference>
<dbReference type="Gene3D" id="2.60.40.1600">
    <property type="entry name" value="Smr-associated-like"/>
    <property type="match status" value="1"/>
</dbReference>
<name>A0A096CWD0_9BACT</name>
<dbReference type="Pfam" id="PF09640">
    <property type="entry name" value="DUF2027"/>
    <property type="match status" value="1"/>
</dbReference>
<dbReference type="Proteomes" id="UP000029538">
    <property type="component" value="Unassembled WGS sequence"/>
</dbReference>
<organism evidence="3 4">
    <name type="scientific">Prevotella disiens DNF00882</name>
    <dbReference type="NCBI Taxonomy" id="1401075"/>
    <lineage>
        <taxon>Bacteria</taxon>
        <taxon>Pseudomonadati</taxon>
        <taxon>Bacteroidota</taxon>
        <taxon>Bacteroidia</taxon>
        <taxon>Bacteroidales</taxon>
        <taxon>Prevotellaceae</taxon>
        <taxon>Prevotella</taxon>
    </lineage>
</organism>
<dbReference type="EMBL" id="JRNR01000035">
    <property type="protein sequence ID" value="KGF49614.1"/>
    <property type="molecule type" value="Genomic_DNA"/>
</dbReference>
<feature type="compositionally biased region" description="Basic and acidic residues" evidence="1">
    <location>
        <begin position="78"/>
        <end position="88"/>
    </location>
</feature>
<dbReference type="AlphaFoldDB" id="A0A096CWD0"/>
<accession>A0A096CWD0</accession>
<reference evidence="3 4" key="1">
    <citation type="submission" date="2014-07" db="EMBL/GenBank/DDBJ databases">
        <authorList>
            <person name="McCorrison J."/>
            <person name="Sanka R."/>
            <person name="Torralba M."/>
            <person name="Gillis M."/>
            <person name="Haft D.H."/>
            <person name="Methe B."/>
            <person name="Sutton G."/>
            <person name="Nelson K.E."/>
        </authorList>
    </citation>
    <scope>NUCLEOTIDE SEQUENCE [LARGE SCALE GENOMIC DNA]</scope>
    <source>
        <strain evidence="3 4">DNF00882</strain>
    </source>
</reference>
<evidence type="ECO:0000256" key="1">
    <source>
        <dbReference type="SAM" id="MobiDB-lite"/>
    </source>
</evidence>
<feature type="region of interest" description="Disordered" evidence="1">
    <location>
        <begin position="64"/>
        <end position="110"/>
    </location>
</feature>
<dbReference type="InterPro" id="IPR018598">
    <property type="entry name" value="DUF2027"/>
</dbReference>
<dbReference type="InterPro" id="IPR002625">
    <property type="entry name" value="Smr_dom"/>
</dbReference>
<evidence type="ECO:0000313" key="3">
    <source>
        <dbReference type="EMBL" id="KGF49614.1"/>
    </source>
</evidence>
<dbReference type="RefSeq" id="WP_036882899.1">
    <property type="nucleotide sequence ID" value="NZ_JRNR01000035.1"/>
</dbReference>
<comment type="caution">
    <text evidence="3">The sequence shown here is derived from an EMBL/GenBank/DDBJ whole genome shotgun (WGS) entry which is preliminary data.</text>
</comment>
<feature type="domain" description="Smr" evidence="2">
    <location>
        <begin position="341"/>
        <end position="394"/>
    </location>
</feature>
<dbReference type="SUPFAM" id="SSF158949">
    <property type="entry name" value="Smr-associated domain-like"/>
    <property type="match status" value="1"/>
</dbReference>
<dbReference type="PROSITE" id="PS50828">
    <property type="entry name" value="SMR"/>
    <property type="match status" value="1"/>
</dbReference>
<sequence>MKIGDKVRFLSDVGGGIISGFQGNKIVLVEDEDGFEIPTPINEVVLVGNDDMAKAKIKSLETTVEEETQDQSKSIKARLSDQNDKADADWNATEEPDYDPADNFVAPPKEREGGNKLTTYLAFVPTKPKDMQNTEFQSFMVNDSNYYVHYVYMVGTGKEWTVKKVGEIEPNTKVYLEQFPYTDLNNISESSVQLFAYKYDKPFERKPALDVHIHLDATKFYKLNTFKENDFFDEPALLYAITEEEKTIEKIIEPKFELPKKLQGSQTEKIEIKATPARKPLERRYENNQSKAKHAKQILQNDKIVVDLHANEVLETTAGMTAGDILEYQMGIFHATLEQYKNKNRQKIVFIHGKGEGVLRRTIIRELNYRYKKYQFQDASFREYGYGATQVTIIT</sequence>
<protein>
    <submittedName>
        <fullName evidence="3">DNA mismatch repair protein</fullName>
    </submittedName>
</protein>
<dbReference type="InterPro" id="IPR036781">
    <property type="entry name" value="Smr_assoc-like_sf"/>
</dbReference>
<evidence type="ECO:0000259" key="2">
    <source>
        <dbReference type="PROSITE" id="PS50828"/>
    </source>
</evidence>
<proteinExistence type="predicted"/>
<evidence type="ECO:0000313" key="4">
    <source>
        <dbReference type="Proteomes" id="UP000029538"/>
    </source>
</evidence>
<dbReference type="Pfam" id="PF01713">
    <property type="entry name" value="Smr"/>
    <property type="match status" value="1"/>
</dbReference>
<gene>
    <name evidence="3" type="ORF">HMPREF0654_04575</name>
</gene>
<dbReference type="InterPro" id="IPR036063">
    <property type="entry name" value="Smr_dom_sf"/>
</dbReference>